<dbReference type="AlphaFoldDB" id="A0A498I8Q8"/>
<proteinExistence type="predicted"/>
<dbReference type="Proteomes" id="UP000290289">
    <property type="component" value="Chromosome 14"/>
</dbReference>
<comment type="caution">
    <text evidence="1">The sequence shown here is derived from an EMBL/GenBank/DDBJ whole genome shotgun (WGS) entry which is preliminary data.</text>
</comment>
<accession>A0A498I8Q8</accession>
<evidence type="ECO:0008006" key="3">
    <source>
        <dbReference type="Google" id="ProtNLM"/>
    </source>
</evidence>
<dbReference type="PANTHER" id="PTHR33390">
    <property type="entry name" value="STRESS UP-REGULATED NOD 19 PROTEIN"/>
    <property type="match status" value="1"/>
</dbReference>
<dbReference type="Pfam" id="PF07712">
    <property type="entry name" value="SURNod19"/>
    <property type="match status" value="1"/>
</dbReference>
<evidence type="ECO:0000313" key="2">
    <source>
        <dbReference type="Proteomes" id="UP000290289"/>
    </source>
</evidence>
<dbReference type="EMBL" id="RDQH01000340">
    <property type="protein sequence ID" value="RXH77921.1"/>
    <property type="molecule type" value="Genomic_DNA"/>
</dbReference>
<organism evidence="1 2">
    <name type="scientific">Malus domestica</name>
    <name type="common">Apple</name>
    <name type="synonym">Pyrus malus</name>
    <dbReference type="NCBI Taxonomy" id="3750"/>
    <lineage>
        <taxon>Eukaryota</taxon>
        <taxon>Viridiplantae</taxon>
        <taxon>Streptophyta</taxon>
        <taxon>Embryophyta</taxon>
        <taxon>Tracheophyta</taxon>
        <taxon>Spermatophyta</taxon>
        <taxon>Magnoliopsida</taxon>
        <taxon>eudicotyledons</taxon>
        <taxon>Gunneridae</taxon>
        <taxon>Pentapetalae</taxon>
        <taxon>rosids</taxon>
        <taxon>fabids</taxon>
        <taxon>Rosales</taxon>
        <taxon>Rosaceae</taxon>
        <taxon>Amygdaloideae</taxon>
        <taxon>Maleae</taxon>
        <taxon>Malus</taxon>
    </lineage>
</organism>
<dbReference type="STRING" id="3750.A0A498I8Q8"/>
<dbReference type="InterPro" id="IPR011692">
    <property type="entry name" value="Stress_up-reg_Nod19"/>
</dbReference>
<protein>
    <recommendedName>
        <fullName evidence="3">Stress up-regulated Nod 19 protein</fullName>
    </recommendedName>
</protein>
<keyword evidence="2" id="KW-1185">Reference proteome</keyword>
<dbReference type="PANTHER" id="PTHR33390:SF1">
    <property type="entry name" value="STRESS UP-REGULATED NOD 19 PROTEIN"/>
    <property type="match status" value="1"/>
</dbReference>
<gene>
    <name evidence="1" type="ORF">DVH24_039892</name>
</gene>
<reference evidence="1 2" key="1">
    <citation type="submission" date="2018-10" db="EMBL/GenBank/DDBJ databases">
        <title>A high-quality apple genome assembly.</title>
        <authorList>
            <person name="Hu J."/>
        </authorList>
    </citation>
    <scope>NUCLEOTIDE SEQUENCE [LARGE SCALE GENOMIC DNA]</scope>
    <source>
        <strain evidence="2">cv. HFTH1</strain>
        <tissue evidence="1">Young leaf</tissue>
    </source>
</reference>
<sequence>MIYICLFCFKQIESLQLFISDSSFYSEIILILAEKMASCYQGCVFVLAMVVLALSTPCSHALRIVKPKTRTSVFVSPKFVLEPGSVADKNYYDVNFPRGHIAIKSFNGEVIDEEGNPIPLHETYLHHWVVGKYYGRIGFVEPEDARFDEFQRSDFAFVRNSGVCQGDTNGQYFGIGSETRRTDTHVPDPFGIEVGNPAVVPAGYEERWLLNVHAIDTRGAENGLGCTECRCDLYNVSTDSRGQPLRPGYKGGLRCCYDGTHCRVKQGFNGVKRNLYLRYTVKWVDWSDSIIPVKIYIFDVTDKMNRSAGLAIEHECRVEYDVEESCSETSDGCIDSQSSVVTMPTGGYVVYGVAHQHTGGIRSTLYGEDGRVLCSSIPIYGKGKEAGDEAGYIVGMSTCYPQPGSVKINDGETLTLVSNYSSSQTHTGVMDLFYVLVADYLPKSSVLSLDSTL</sequence>
<name>A0A498I8Q8_MALDO</name>
<evidence type="ECO:0000313" key="1">
    <source>
        <dbReference type="EMBL" id="RXH77921.1"/>
    </source>
</evidence>